<evidence type="ECO:0000313" key="3">
    <source>
        <dbReference type="Proteomes" id="UP000825729"/>
    </source>
</evidence>
<proteinExistence type="predicted"/>
<dbReference type="PANTHER" id="PTHR34569:SF2">
    <property type="entry name" value="EXPRESSED PROTEIN"/>
    <property type="match status" value="1"/>
</dbReference>
<dbReference type="PANTHER" id="PTHR34569">
    <property type="entry name" value="EXPRESSED PROTEIN"/>
    <property type="match status" value="1"/>
</dbReference>
<organism evidence="2 3">
    <name type="scientific">Aristolochia fimbriata</name>
    <name type="common">White veined hardy Dutchman's pipe vine</name>
    <dbReference type="NCBI Taxonomy" id="158543"/>
    <lineage>
        <taxon>Eukaryota</taxon>
        <taxon>Viridiplantae</taxon>
        <taxon>Streptophyta</taxon>
        <taxon>Embryophyta</taxon>
        <taxon>Tracheophyta</taxon>
        <taxon>Spermatophyta</taxon>
        <taxon>Magnoliopsida</taxon>
        <taxon>Magnoliidae</taxon>
        <taxon>Piperales</taxon>
        <taxon>Aristolochiaceae</taxon>
        <taxon>Aristolochia</taxon>
    </lineage>
</organism>
<keyword evidence="3" id="KW-1185">Reference proteome</keyword>
<name>A0AAV7F5G0_ARIFI</name>
<protein>
    <submittedName>
        <fullName evidence="2">Uncharacterized protein</fullName>
    </submittedName>
</protein>
<gene>
    <name evidence="2" type="ORF">H6P81_007931</name>
</gene>
<sequence>MVGGPWGRRRRFKFKVLEVWAVWLPPLRLFDSPPVPLVTPGFSRRFLFLSLNNLTIKDYEDAEEVTLTDSVTRTINGAKILFWGWERKAHLPAITDNYRKPIPTQISDVYESSSARHPSHTSRVNRVRMVRPSVKPGNGTTIDRTSDESEERKKTLFVVTSYQLGLPITVLIFLRISSPEMTHYAPRFLSRLHLFHIYVKLIEKISVNSYPSSLSPSLWLWEEESDASFAPRNFAFLILNNNCEVGRRPRKKPPFIFLFCTRSAPKNSLGDVTPLPHMGSVPSVRPDMASSLRRRNSISSGVPTRIDLPSKTQSSSLPPGDKEFPNVDFELIPLKSLNYTSLKDLLPSAPSGLQSPTANQSCHEISIRNRLVKQAAWAYLQPMASSPDAAGSDFFRSTWLRFSGEFGNPVRACLGFINRHLIPTISRAIDRLLAFFPFGKRPLLAP</sequence>
<evidence type="ECO:0000256" key="1">
    <source>
        <dbReference type="SAM" id="MobiDB-lite"/>
    </source>
</evidence>
<feature type="region of interest" description="Disordered" evidence="1">
    <location>
        <begin position="283"/>
        <end position="322"/>
    </location>
</feature>
<accession>A0AAV7F5G0</accession>
<dbReference type="Proteomes" id="UP000825729">
    <property type="component" value="Unassembled WGS sequence"/>
</dbReference>
<dbReference type="EMBL" id="JAINDJ010000003">
    <property type="protein sequence ID" value="KAG9455027.1"/>
    <property type="molecule type" value="Genomic_DNA"/>
</dbReference>
<evidence type="ECO:0000313" key="2">
    <source>
        <dbReference type="EMBL" id="KAG9455027.1"/>
    </source>
</evidence>
<comment type="caution">
    <text evidence="2">The sequence shown here is derived from an EMBL/GenBank/DDBJ whole genome shotgun (WGS) entry which is preliminary data.</text>
</comment>
<dbReference type="AlphaFoldDB" id="A0AAV7F5G0"/>
<reference evidence="2 3" key="1">
    <citation type="submission" date="2021-07" db="EMBL/GenBank/DDBJ databases">
        <title>The Aristolochia fimbriata genome: insights into angiosperm evolution, floral development and chemical biosynthesis.</title>
        <authorList>
            <person name="Jiao Y."/>
        </authorList>
    </citation>
    <scope>NUCLEOTIDE SEQUENCE [LARGE SCALE GENOMIC DNA]</scope>
    <source>
        <strain evidence="2">IBCAS-2021</strain>
        <tissue evidence="2">Leaf</tissue>
    </source>
</reference>